<sequence length="108" mass="11742">MCMVGWGGGRWHVRGSFAGPGAPKENRCRRECPNRQHQGASHLLLFHIARMHGTSPNHRRPRVQECQSHVAVGIAGVVPSPGVHRITSQKTEGRAGARESSLGHLADL</sequence>
<gene>
    <name evidence="2" type="ORF">AAFF_G00033810</name>
</gene>
<organism evidence="2 3">
    <name type="scientific">Aldrovandia affinis</name>
    <dbReference type="NCBI Taxonomy" id="143900"/>
    <lineage>
        <taxon>Eukaryota</taxon>
        <taxon>Metazoa</taxon>
        <taxon>Chordata</taxon>
        <taxon>Craniata</taxon>
        <taxon>Vertebrata</taxon>
        <taxon>Euteleostomi</taxon>
        <taxon>Actinopterygii</taxon>
        <taxon>Neopterygii</taxon>
        <taxon>Teleostei</taxon>
        <taxon>Notacanthiformes</taxon>
        <taxon>Halosauridae</taxon>
        <taxon>Aldrovandia</taxon>
    </lineage>
</organism>
<evidence type="ECO:0000313" key="3">
    <source>
        <dbReference type="Proteomes" id="UP001221898"/>
    </source>
</evidence>
<dbReference type="AlphaFoldDB" id="A0AAD7WFN9"/>
<protein>
    <submittedName>
        <fullName evidence="2">Uncharacterized protein</fullName>
    </submittedName>
</protein>
<comment type="caution">
    <text evidence="2">The sequence shown here is derived from an EMBL/GenBank/DDBJ whole genome shotgun (WGS) entry which is preliminary data.</text>
</comment>
<evidence type="ECO:0000256" key="1">
    <source>
        <dbReference type="SAM" id="MobiDB-lite"/>
    </source>
</evidence>
<accession>A0AAD7WFN9</accession>
<keyword evidence="3" id="KW-1185">Reference proteome</keyword>
<feature type="region of interest" description="Disordered" evidence="1">
    <location>
        <begin position="82"/>
        <end position="108"/>
    </location>
</feature>
<proteinExistence type="predicted"/>
<dbReference type="EMBL" id="JAINUG010000117">
    <property type="protein sequence ID" value="KAJ8395396.1"/>
    <property type="molecule type" value="Genomic_DNA"/>
</dbReference>
<dbReference type="Proteomes" id="UP001221898">
    <property type="component" value="Unassembled WGS sequence"/>
</dbReference>
<evidence type="ECO:0000313" key="2">
    <source>
        <dbReference type="EMBL" id="KAJ8395396.1"/>
    </source>
</evidence>
<reference evidence="2" key="1">
    <citation type="journal article" date="2023" name="Science">
        <title>Genome structures resolve the early diversification of teleost fishes.</title>
        <authorList>
            <person name="Parey E."/>
            <person name="Louis A."/>
            <person name="Montfort J."/>
            <person name="Bouchez O."/>
            <person name="Roques C."/>
            <person name="Iampietro C."/>
            <person name="Lluch J."/>
            <person name="Castinel A."/>
            <person name="Donnadieu C."/>
            <person name="Desvignes T."/>
            <person name="Floi Bucao C."/>
            <person name="Jouanno E."/>
            <person name="Wen M."/>
            <person name="Mejri S."/>
            <person name="Dirks R."/>
            <person name="Jansen H."/>
            <person name="Henkel C."/>
            <person name="Chen W.J."/>
            <person name="Zahm M."/>
            <person name="Cabau C."/>
            <person name="Klopp C."/>
            <person name="Thompson A.W."/>
            <person name="Robinson-Rechavi M."/>
            <person name="Braasch I."/>
            <person name="Lecointre G."/>
            <person name="Bobe J."/>
            <person name="Postlethwait J.H."/>
            <person name="Berthelot C."/>
            <person name="Roest Crollius H."/>
            <person name="Guiguen Y."/>
        </authorList>
    </citation>
    <scope>NUCLEOTIDE SEQUENCE</scope>
    <source>
        <strain evidence="2">NC1722</strain>
    </source>
</reference>
<name>A0AAD7WFN9_9TELE</name>